<evidence type="ECO:0000313" key="7">
    <source>
        <dbReference type="Proteomes" id="UP000010824"/>
    </source>
</evidence>
<evidence type="ECO:0000313" key="6">
    <source>
        <dbReference type="EMBL" id="AGB01558.1"/>
    </source>
</evidence>
<dbReference type="GeneID" id="14309160"/>
<evidence type="ECO:0000256" key="1">
    <source>
        <dbReference type="ARBA" id="ARBA00006227"/>
    </source>
</evidence>
<dbReference type="NCBIfam" id="NF005004">
    <property type="entry name" value="PRK06394.1"/>
    <property type="match status" value="1"/>
</dbReference>
<proteinExistence type="inferred from homology"/>
<evidence type="ECO:0000256" key="3">
    <source>
        <dbReference type="ARBA" id="ARBA00023274"/>
    </source>
</evidence>
<evidence type="ECO:0000256" key="2">
    <source>
        <dbReference type="ARBA" id="ARBA00022980"/>
    </source>
</evidence>
<dbReference type="NCBIfam" id="TIGR01077">
    <property type="entry name" value="L13_A_E"/>
    <property type="match status" value="1"/>
</dbReference>
<keyword evidence="7" id="KW-1185">Reference proteome</keyword>
<accession>L0HE09</accession>
<dbReference type="SUPFAM" id="SSF52161">
    <property type="entry name" value="Ribosomal protein L13"/>
    <property type="match status" value="1"/>
</dbReference>
<comment type="similarity">
    <text evidence="1">Belongs to the universal ribosomal protein uL13 family.</text>
</comment>
<dbReference type="GO" id="GO:0017148">
    <property type="term" value="P:negative regulation of translation"/>
    <property type="evidence" value="ECO:0007669"/>
    <property type="project" value="TreeGrafter"/>
</dbReference>
<dbReference type="Proteomes" id="UP000010824">
    <property type="component" value="Chromosome"/>
</dbReference>
<dbReference type="eggNOG" id="arCOG04242">
    <property type="taxonomic scope" value="Archaea"/>
</dbReference>
<dbReference type="CDD" id="cd00392">
    <property type="entry name" value="Ribosomal_L13"/>
    <property type="match status" value="1"/>
</dbReference>
<dbReference type="GO" id="GO:0003729">
    <property type="term" value="F:mRNA binding"/>
    <property type="evidence" value="ECO:0007669"/>
    <property type="project" value="TreeGrafter"/>
</dbReference>
<dbReference type="InterPro" id="IPR005755">
    <property type="entry name" value="Ribosomal_uL13_euk/arc"/>
</dbReference>
<dbReference type="KEGG" id="mfo:Metfor_0487"/>
<protein>
    <recommendedName>
        <fullName evidence="4 5">50S ribosomal protein L13</fullName>
    </recommendedName>
</protein>
<sequence length="142" mass="15609" precursor="true">MVTVINGDGLLLGRLASIVAQRSLAGEEIAIVNVENVVISGSRARVLGNYKHKRERGASGSHWGPFVPRRPDHLMKRTIRGMLPYKRPRGVDAMKSIRCYVGVPVDLVGKEMEVPEEAHMNRLNNPNHVTLGAVSTFLGAKF</sequence>
<name>L0HE09_METFS</name>
<dbReference type="Gene3D" id="3.90.1180.10">
    <property type="entry name" value="Ribosomal protein L13"/>
    <property type="match status" value="1"/>
</dbReference>
<dbReference type="PIRSF" id="PIRSF002181">
    <property type="entry name" value="Ribosomal_L13"/>
    <property type="match status" value="1"/>
</dbReference>
<gene>
    <name evidence="6" type="ordered locus">Metfor_0487</name>
</gene>
<reference evidence="6 7" key="2">
    <citation type="journal article" date="2014" name="Genome Announc.">
        <title>Complete Genome Sequence of Methanoregula formicica SMSPT, a Mesophilic Hydrogenotrophic Methanogen Isolated from a Methanogenic Upflow Anaerobic Sludge Blanket Reactor.</title>
        <authorList>
            <person name="Yamamoto K."/>
            <person name="Tamaki H."/>
            <person name="Cadillo-Quiroz H."/>
            <person name="Imachi H."/>
            <person name="Kyrpides N."/>
            <person name="Woyke T."/>
            <person name="Goodwin L."/>
            <person name="Zinder S.H."/>
            <person name="Kamagata Y."/>
            <person name="Liu W.T."/>
        </authorList>
    </citation>
    <scope>NUCLEOTIDE SEQUENCE [LARGE SCALE GENOMIC DNA]</scope>
    <source>
        <strain evidence="7">DSM 22288 / NBRC 105244 / SMSP</strain>
    </source>
</reference>
<dbReference type="EMBL" id="CP003167">
    <property type="protein sequence ID" value="AGB01558.1"/>
    <property type="molecule type" value="Genomic_DNA"/>
</dbReference>
<dbReference type="FunCoup" id="L0HE09">
    <property type="interactions" value="150"/>
</dbReference>
<dbReference type="HOGENOM" id="CLU_076922_1_0_2"/>
<dbReference type="RefSeq" id="WP_015284522.1">
    <property type="nucleotide sequence ID" value="NC_019943.1"/>
</dbReference>
<dbReference type="InterPro" id="IPR005822">
    <property type="entry name" value="Ribosomal_uL13"/>
</dbReference>
<dbReference type="InParanoid" id="L0HE09"/>
<evidence type="ECO:0000256" key="5">
    <source>
        <dbReference type="NCBIfam" id="TIGR01077"/>
    </source>
</evidence>
<dbReference type="InterPro" id="IPR005823">
    <property type="entry name" value="Ribosomal_uL13_bac-type"/>
</dbReference>
<dbReference type="OrthoDB" id="7668at2157"/>
<dbReference type="PANTHER" id="PTHR11545">
    <property type="entry name" value="RIBOSOMAL PROTEIN L13"/>
    <property type="match status" value="1"/>
</dbReference>
<dbReference type="GO" id="GO:0022625">
    <property type="term" value="C:cytosolic large ribosomal subunit"/>
    <property type="evidence" value="ECO:0007669"/>
    <property type="project" value="UniProtKB-UniRule"/>
</dbReference>
<dbReference type="PANTHER" id="PTHR11545:SF3">
    <property type="entry name" value="LARGE RIBOSOMAL SUBUNIT PROTEIN UL13"/>
    <property type="match status" value="1"/>
</dbReference>
<organism evidence="6 7">
    <name type="scientific">Methanoregula formicica (strain DSM 22288 / NBRC 105244 / SMSP)</name>
    <dbReference type="NCBI Taxonomy" id="593750"/>
    <lineage>
        <taxon>Archaea</taxon>
        <taxon>Methanobacteriati</taxon>
        <taxon>Methanobacteriota</taxon>
        <taxon>Stenosarchaea group</taxon>
        <taxon>Methanomicrobia</taxon>
        <taxon>Methanomicrobiales</taxon>
        <taxon>Methanoregulaceae</taxon>
        <taxon>Methanoregula</taxon>
    </lineage>
</organism>
<evidence type="ECO:0000256" key="4">
    <source>
        <dbReference type="ARBA" id="ARBA00035499"/>
    </source>
</evidence>
<dbReference type="GO" id="GO:0006412">
    <property type="term" value="P:translation"/>
    <property type="evidence" value="ECO:0007669"/>
    <property type="project" value="UniProtKB-UniRule"/>
</dbReference>
<dbReference type="InterPro" id="IPR036899">
    <property type="entry name" value="Ribosomal_uL13_sf"/>
</dbReference>
<dbReference type="GO" id="GO:0003735">
    <property type="term" value="F:structural constituent of ribosome"/>
    <property type="evidence" value="ECO:0007669"/>
    <property type="project" value="UniProtKB-UniRule"/>
</dbReference>
<dbReference type="AlphaFoldDB" id="L0HE09"/>
<dbReference type="Pfam" id="PF00572">
    <property type="entry name" value="Ribosomal_L13"/>
    <property type="match status" value="1"/>
</dbReference>
<keyword evidence="2 6" id="KW-0689">Ribosomal protein</keyword>
<dbReference type="STRING" id="593750.Metfor_0487"/>
<keyword evidence="3" id="KW-0687">Ribonucleoprotein</keyword>
<reference evidence="7" key="1">
    <citation type="submission" date="2011-12" db="EMBL/GenBank/DDBJ databases">
        <title>Complete sequence of Methanoregula formicicum SMSP.</title>
        <authorList>
            <person name="Lucas S."/>
            <person name="Han J."/>
            <person name="Lapidus A."/>
            <person name="Cheng J.-F."/>
            <person name="Goodwin L."/>
            <person name="Pitluck S."/>
            <person name="Peters L."/>
            <person name="Ovchinnikova G."/>
            <person name="Teshima H."/>
            <person name="Detter J.C."/>
            <person name="Han C."/>
            <person name="Tapia R."/>
            <person name="Land M."/>
            <person name="Hauser L."/>
            <person name="Kyrpides N."/>
            <person name="Ivanova N."/>
            <person name="Pagani I."/>
            <person name="Imachi H."/>
            <person name="Tamaki H."/>
            <person name="Sekiguchi Y."/>
            <person name="Kamagata Y."/>
            <person name="Cadillo-Quiroz H."/>
            <person name="Zinder S."/>
            <person name="Liu W.-T."/>
            <person name="Woyke T."/>
        </authorList>
    </citation>
    <scope>NUCLEOTIDE SEQUENCE [LARGE SCALE GENOMIC DNA]</scope>
    <source>
        <strain evidence="7">DSM 22288 / NBRC 105244 / SMSP</strain>
    </source>
</reference>